<dbReference type="AlphaFoldDB" id="A0A0F9BI49"/>
<feature type="non-terminal residue" evidence="1">
    <location>
        <position position="27"/>
    </location>
</feature>
<protein>
    <submittedName>
        <fullName evidence="1">Uncharacterized protein</fullName>
    </submittedName>
</protein>
<name>A0A0F9BI49_9ZZZZ</name>
<comment type="caution">
    <text evidence="1">The sequence shown here is derived from an EMBL/GenBank/DDBJ whole genome shotgun (WGS) entry which is preliminary data.</text>
</comment>
<dbReference type="EMBL" id="LAZR01037692">
    <property type="protein sequence ID" value="KKL21544.1"/>
    <property type="molecule type" value="Genomic_DNA"/>
</dbReference>
<reference evidence="1" key="1">
    <citation type="journal article" date="2015" name="Nature">
        <title>Complex archaea that bridge the gap between prokaryotes and eukaryotes.</title>
        <authorList>
            <person name="Spang A."/>
            <person name="Saw J.H."/>
            <person name="Jorgensen S.L."/>
            <person name="Zaremba-Niedzwiedzka K."/>
            <person name="Martijn J."/>
            <person name="Lind A.E."/>
            <person name="van Eijk R."/>
            <person name="Schleper C."/>
            <person name="Guy L."/>
            <person name="Ettema T.J."/>
        </authorList>
    </citation>
    <scope>NUCLEOTIDE SEQUENCE</scope>
</reference>
<organism evidence="1">
    <name type="scientific">marine sediment metagenome</name>
    <dbReference type="NCBI Taxonomy" id="412755"/>
    <lineage>
        <taxon>unclassified sequences</taxon>
        <taxon>metagenomes</taxon>
        <taxon>ecological metagenomes</taxon>
    </lineage>
</organism>
<sequence length="27" mass="3180">MAEIKSLASIREKWTRVTPGRTEDYKL</sequence>
<accession>A0A0F9BI49</accession>
<gene>
    <name evidence="1" type="ORF">LCGC14_2444370</name>
</gene>
<proteinExistence type="predicted"/>
<evidence type="ECO:0000313" key="1">
    <source>
        <dbReference type="EMBL" id="KKL21544.1"/>
    </source>
</evidence>